<evidence type="ECO:0000256" key="1">
    <source>
        <dbReference type="ARBA" id="ARBA00005254"/>
    </source>
</evidence>
<dbReference type="PANTHER" id="PTHR43459:SF3">
    <property type="entry name" value="ENOYL-COA HYDRATASE ECHA15 (ENOYL HYDRASE) (UNSATURATED ACYL-COA HYDRATASE) (CROTONASE)-RELATED"/>
    <property type="match status" value="1"/>
</dbReference>
<dbReference type="Pfam" id="PF00378">
    <property type="entry name" value="ECH_1"/>
    <property type="match status" value="1"/>
</dbReference>
<dbReference type="Proteomes" id="UP000215767">
    <property type="component" value="Unassembled WGS sequence"/>
</dbReference>
<proteinExistence type="inferred from homology"/>
<dbReference type="CDD" id="cd06558">
    <property type="entry name" value="crotonase-like"/>
    <property type="match status" value="1"/>
</dbReference>
<reference evidence="3" key="1">
    <citation type="submission" date="2017-05" db="EMBL/GenBank/DDBJ databases">
        <title>Complete and WGS of Bordetella genogroups.</title>
        <authorList>
            <person name="Spilker T."/>
            <person name="Lipuma J."/>
        </authorList>
    </citation>
    <scope>NUCLEOTIDE SEQUENCE [LARGE SCALE GENOMIC DNA]</scope>
    <source>
        <strain evidence="3">AU8856</strain>
    </source>
</reference>
<comment type="caution">
    <text evidence="2">The sequence shown here is derived from an EMBL/GenBank/DDBJ whole genome shotgun (WGS) entry which is preliminary data.</text>
</comment>
<organism evidence="2 3">
    <name type="scientific">Bordetella genomosp. 11</name>
    <dbReference type="NCBI Taxonomy" id="1416808"/>
    <lineage>
        <taxon>Bacteria</taxon>
        <taxon>Pseudomonadati</taxon>
        <taxon>Pseudomonadota</taxon>
        <taxon>Betaproteobacteria</taxon>
        <taxon>Burkholderiales</taxon>
        <taxon>Alcaligenaceae</taxon>
        <taxon>Bordetella</taxon>
    </lineage>
</organism>
<evidence type="ECO:0000313" key="2">
    <source>
        <dbReference type="EMBL" id="OZI61813.1"/>
    </source>
</evidence>
<dbReference type="InterPro" id="IPR014748">
    <property type="entry name" value="Enoyl-CoA_hydra_C"/>
</dbReference>
<keyword evidence="3" id="KW-1185">Reference proteome</keyword>
<dbReference type="InterPro" id="IPR001753">
    <property type="entry name" value="Enoyl-CoA_hydra/iso"/>
</dbReference>
<dbReference type="Gene3D" id="3.90.226.10">
    <property type="entry name" value="2-enoyl-CoA Hydratase, Chain A, domain 1"/>
    <property type="match status" value="1"/>
</dbReference>
<dbReference type="NCBIfam" id="NF005595">
    <property type="entry name" value="PRK07327.1"/>
    <property type="match status" value="1"/>
</dbReference>
<dbReference type="RefSeq" id="WP_094843203.1">
    <property type="nucleotide sequence ID" value="NZ_NEVS01000004.1"/>
</dbReference>
<sequence>MNDCYAAYTRLKFDRPHPRVLRITLASPMKMGAMDATMHGEVSRIWKDADADPTVSAIILTGEGRTFSAGGDLNHERKAAEEYALRLQAMKEARDIVYGMINCSKPIITAARGWAVGAGLACVILADISIASKDARFSDGHLKIGVAAGDHATIIWPLLCGMAKAKYYLLTAESFSGEEAERMNLISMALEDAEVEAKAVEIASRLADGAPGAVRWTKYALNNWLRQAGPIFDASLAMEFIGMAGPEGKEGMDAFLQKRPAQFPQDTPF</sequence>
<dbReference type="InterPro" id="IPR029045">
    <property type="entry name" value="ClpP/crotonase-like_dom_sf"/>
</dbReference>
<dbReference type="SUPFAM" id="SSF52096">
    <property type="entry name" value="ClpP/crotonase"/>
    <property type="match status" value="1"/>
</dbReference>
<protein>
    <submittedName>
        <fullName evidence="2">Enoyl-CoA hydratase</fullName>
    </submittedName>
</protein>
<gene>
    <name evidence="2" type="ORF">CAL28_21450</name>
</gene>
<name>A0A261ULM7_9BORD</name>
<dbReference type="AlphaFoldDB" id="A0A261ULM7"/>
<dbReference type="EMBL" id="NEVS01000004">
    <property type="protein sequence ID" value="OZI61813.1"/>
    <property type="molecule type" value="Genomic_DNA"/>
</dbReference>
<evidence type="ECO:0000313" key="3">
    <source>
        <dbReference type="Proteomes" id="UP000215767"/>
    </source>
</evidence>
<dbReference type="GO" id="GO:0003824">
    <property type="term" value="F:catalytic activity"/>
    <property type="evidence" value="ECO:0007669"/>
    <property type="project" value="UniProtKB-ARBA"/>
</dbReference>
<dbReference type="OrthoDB" id="9777711at2"/>
<accession>A0A261ULM7</accession>
<comment type="similarity">
    <text evidence="1">Belongs to the enoyl-CoA hydratase/isomerase family.</text>
</comment>
<dbReference type="Gene3D" id="1.10.12.10">
    <property type="entry name" value="Lyase 2-enoyl-coa Hydratase, Chain A, domain 2"/>
    <property type="match status" value="1"/>
</dbReference>
<dbReference type="PANTHER" id="PTHR43459">
    <property type="entry name" value="ENOYL-COA HYDRATASE"/>
    <property type="match status" value="1"/>
</dbReference>